<feature type="signal peptide" evidence="1">
    <location>
        <begin position="1"/>
        <end position="19"/>
    </location>
</feature>
<evidence type="ECO:0000313" key="3">
    <source>
        <dbReference type="Proteomes" id="UP001327957"/>
    </source>
</evidence>
<comment type="caution">
    <text evidence="2">The sequence shown here is derived from an EMBL/GenBank/DDBJ whole genome shotgun (WGS) entry which is preliminary data.</text>
</comment>
<sequence>MKVATVLVTIVSLASTAFANGCFYCSQRTGGVVCTTFGSGAASHGCGWCCDTVNECITLVDNGVCK</sequence>
<dbReference type="Proteomes" id="UP001327957">
    <property type="component" value="Unassembled WGS sequence"/>
</dbReference>
<keyword evidence="3" id="KW-1185">Reference proteome</keyword>
<evidence type="ECO:0000256" key="1">
    <source>
        <dbReference type="SAM" id="SignalP"/>
    </source>
</evidence>
<feature type="chain" id="PRO_5043676208" evidence="1">
    <location>
        <begin position="20"/>
        <end position="66"/>
    </location>
</feature>
<dbReference type="EMBL" id="JASAOK010000022">
    <property type="protein sequence ID" value="KAK6221281.1"/>
    <property type="molecule type" value="Genomic_DNA"/>
</dbReference>
<protein>
    <submittedName>
        <fullName evidence="2">Uncharacterized protein</fullName>
    </submittedName>
</protein>
<keyword evidence="1" id="KW-0732">Signal</keyword>
<reference evidence="2 3" key="1">
    <citation type="submission" date="2023-04" db="EMBL/GenBank/DDBJ databases">
        <title>Colletotrichum tabacum stain YC1 causing leaf anthracnose on Nicotiana tabacum(L.) cv.</title>
        <authorList>
            <person name="Ji Z."/>
            <person name="Wang M."/>
            <person name="Zhang J."/>
            <person name="Wang N."/>
            <person name="Zhou Z."/>
        </authorList>
    </citation>
    <scope>NUCLEOTIDE SEQUENCE [LARGE SCALE GENOMIC DNA]</scope>
    <source>
        <strain evidence="2 3">YC1</strain>
    </source>
</reference>
<accession>A0AAV9TI50</accession>
<organism evidence="2 3">
    <name type="scientific">Colletotrichum tabaci</name>
    <dbReference type="NCBI Taxonomy" id="1209068"/>
    <lineage>
        <taxon>Eukaryota</taxon>
        <taxon>Fungi</taxon>
        <taxon>Dikarya</taxon>
        <taxon>Ascomycota</taxon>
        <taxon>Pezizomycotina</taxon>
        <taxon>Sordariomycetes</taxon>
        <taxon>Hypocreomycetidae</taxon>
        <taxon>Glomerellales</taxon>
        <taxon>Glomerellaceae</taxon>
        <taxon>Colletotrichum</taxon>
        <taxon>Colletotrichum destructivum species complex</taxon>
    </lineage>
</organism>
<proteinExistence type="predicted"/>
<gene>
    <name evidence="2" type="ORF">QIS74_04849</name>
</gene>
<evidence type="ECO:0000313" key="2">
    <source>
        <dbReference type="EMBL" id="KAK6221281.1"/>
    </source>
</evidence>
<dbReference type="AlphaFoldDB" id="A0AAV9TI50"/>
<name>A0AAV9TI50_9PEZI</name>